<evidence type="ECO:0000313" key="1">
    <source>
        <dbReference type="EMBL" id="EST45646.1"/>
    </source>
</evidence>
<dbReference type="EMBL" id="KI546089">
    <property type="protein sequence ID" value="EST45646.1"/>
    <property type="molecule type" value="Genomic_DNA"/>
</dbReference>
<name>V6LPJ9_9EUKA</name>
<reference evidence="2" key="2">
    <citation type="submission" date="2020-12" db="EMBL/GenBank/DDBJ databases">
        <title>New Spironucleus salmonicida genome in near-complete chromosomes.</title>
        <authorList>
            <person name="Xu F."/>
            <person name="Kurt Z."/>
            <person name="Jimenez-Gonzalez A."/>
            <person name="Astvaldsson A."/>
            <person name="Andersson J.O."/>
            <person name="Svard S.G."/>
        </authorList>
    </citation>
    <scope>NUCLEOTIDE SEQUENCE</scope>
    <source>
        <strain evidence="2">ATCC 50377</strain>
    </source>
</reference>
<organism evidence="1">
    <name type="scientific">Spironucleus salmonicida</name>
    <dbReference type="NCBI Taxonomy" id="348837"/>
    <lineage>
        <taxon>Eukaryota</taxon>
        <taxon>Metamonada</taxon>
        <taxon>Diplomonadida</taxon>
        <taxon>Hexamitidae</taxon>
        <taxon>Hexamitinae</taxon>
        <taxon>Spironucleus</taxon>
    </lineage>
</organism>
<evidence type="ECO:0000313" key="2">
    <source>
        <dbReference type="EMBL" id="KAH0576628.1"/>
    </source>
</evidence>
<keyword evidence="3" id="KW-1185">Reference proteome</keyword>
<evidence type="ECO:0000313" key="3">
    <source>
        <dbReference type="Proteomes" id="UP000018208"/>
    </source>
</evidence>
<proteinExistence type="predicted"/>
<reference evidence="1 2" key="1">
    <citation type="journal article" date="2014" name="PLoS Genet.">
        <title>The Genome of Spironucleus salmonicida Highlights a Fish Pathogen Adapted to Fluctuating Environments.</title>
        <authorList>
            <person name="Xu F."/>
            <person name="Jerlstrom-Hultqvist J."/>
            <person name="Einarsson E."/>
            <person name="Astvaldsson A."/>
            <person name="Svard S.G."/>
            <person name="Andersson J.O."/>
        </authorList>
    </citation>
    <scope>NUCLEOTIDE SEQUENCE</scope>
    <source>
        <strain evidence="2">ATCC 50377</strain>
    </source>
</reference>
<protein>
    <submittedName>
        <fullName evidence="1">Uncharacterized protein</fullName>
    </submittedName>
</protein>
<dbReference type="AlphaFoldDB" id="V6LPJ9"/>
<dbReference type="VEuPathDB" id="GiardiaDB:SS50377_22192"/>
<accession>V6LPJ9</accession>
<sequence length="205" mass="23991">MNPEQNFQTFVRQISQNDFTKFIKILIGITGYKLNPLVIYSNYQYFNQISSIITDQLVYDPYFDIKVANRISIFIKNHEKLIQQEMNPIDQISQFFHFNCSIYSLINPNLNGKMNILNEIISSIETINTWMKTSFMLLKEAVEIIVKQKMTNDILLDPIDQQMIKKITGVNNIQQALVILIAVRNKYSIQDDQGIHNGIKKFFEK</sequence>
<dbReference type="Proteomes" id="UP000018208">
    <property type="component" value="Unassembled WGS sequence"/>
</dbReference>
<dbReference type="EMBL" id="AUWU02000002">
    <property type="protein sequence ID" value="KAH0576628.1"/>
    <property type="molecule type" value="Genomic_DNA"/>
</dbReference>
<gene>
    <name evidence="1" type="ORF">SS50377_14218</name>
    <name evidence="2" type="ORF">SS50377_22192</name>
</gene>